<proteinExistence type="inferred from homology"/>
<comment type="similarity">
    <text evidence="9">Belongs to the binding-protein-dependent transport system permease family.</text>
</comment>
<feature type="transmembrane region" description="Helical" evidence="9">
    <location>
        <begin position="85"/>
        <end position="111"/>
    </location>
</feature>
<keyword evidence="8 9" id="KW-0472">Membrane</keyword>
<comment type="subcellular location">
    <subcellularLocation>
        <location evidence="1 9">Cell membrane</location>
        <topology evidence="1 9">Multi-pass membrane protein</topology>
    </subcellularLocation>
</comment>
<feature type="domain" description="ABC transmembrane type-1" evidence="10">
    <location>
        <begin position="81"/>
        <end position="271"/>
    </location>
</feature>
<sequence>MQSSSSIVAHAARIVTLNWLSVAAVATVTIMLLLAVFGPMLAPFDPYATDLGHVLLPPGRAHWFGTDQLGRDVLSRVIVSARLDLFIAVCAVTASFTIGVSIGGLAGYLGGAFDLWTSRIAEMLQVFPLFVLAMALVAALGNDLRNVILATAIVNLPFYVRLARVEVGVLSSQLFVEAARVAGNGDGRIIARVLLPNVMPNLMIQLSVNLGWAILNAASLSFIGLGIRPPTAEWGIMVADGAAQAMAGNWWLVVFPGVALALAVFAFNLLGDALRDILDVRSR</sequence>
<dbReference type="PANTHER" id="PTHR43386:SF1">
    <property type="entry name" value="D,D-DIPEPTIDE TRANSPORT SYSTEM PERMEASE PROTEIN DDPC-RELATED"/>
    <property type="match status" value="1"/>
</dbReference>
<evidence type="ECO:0000256" key="6">
    <source>
        <dbReference type="ARBA" id="ARBA00022927"/>
    </source>
</evidence>
<gene>
    <name evidence="11" type="ORF">HL667_15140</name>
</gene>
<dbReference type="PANTHER" id="PTHR43386">
    <property type="entry name" value="OLIGOPEPTIDE TRANSPORT SYSTEM PERMEASE PROTEIN APPC"/>
    <property type="match status" value="1"/>
</dbReference>
<evidence type="ECO:0000256" key="3">
    <source>
        <dbReference type="ARBA" id="ARBA00022475"/>
    </source>
</evidence>
<dbReference type="InterPro" id="IPR000515">
    <property type="entry name" value="MetI-like"/>
</dbReference>
<evidence type="ECO:0000256" key="8">
    <source>
        <dbReference type="ARBA" id="ARBA00023136"/>
    </source>
</evidence>
<evidence type="ECO:0000256" key="2">
    <source>
        <dbReference type="ARBA" id="ARBA00022448"/>
    </source>
</evidence>
<evidence type="ECO:0000313" key="11">
    <source>
        <dbReference type="EMBL" id="NPU66338.1"/>
    </source>
</evidence>
<keyword evidence="6" id="KW-0653">Protein transport</keyword>
<keyword evidence="2 9" id="KW-0813">Transport</keyword>
<keyword evidence="5" id="KW-0571">Peptide transport</keyword>
<dbReference type="InterPro" id="IPR025966">
    <property type="entry name" value="OppC_N"/>
</dbReference>
<dbReference type="Pfam" id="PF12911">
    <property type="entry name" value="OppC_N"/>
    <property type="match status" value="1"/>
</dbReference>
<dbReference type="RefSeq" id="WP_172111424.1">
    <property type="nucleotide sequence ID" value="NZ_JABFDN010000004.1"/>
</dbReference>
<dbReference type="Pfam" id="PF00528">
    <property type="entry name" value="BPD_transp_1"/>
    <property type="match status" value="1"/>
</dbReference>
<accession>A0ABX2CDS8</accession>
<dbReference type="Gene3D" id="1.10.3720.10">
    <property type="entry name" value="MetI-like"/>
    <property type="match status" value="1"/>
</dbReference>
<reference evidence="11" key="1">
    <citation type="submission" date="2020-05" db="EMBL/GenBank/DDBJ databases">
        <title>Nod-independent and nitrogen-fixing Bradyrhizobium aeschynomene sp. nov. isolated from nodules of Aeschynomene indica.</title>
        <authorList>
            <person name="Zhang Z."/>
        </authorList>
    </citation>
    <scope>NUCLEOTIDE SEQUENCE</scope>
    <source>
        <strain evidence="11">83012</strain>
    </source>
</reference>
<evidence type="ECO:0000256" key="5">
    <source>
        <dbReference type="ARBA" id="ARBA00022856"/>
    </source>
</evidence>
<dbReference type="SUPFAM" id="SSF161098">
    <property type="entry name" value="MetI-like"/>
    <property type="match status" value="1"/>
</dbReference>
<dbReference type="PROSITE" id="PS50928">
    <property type="entry name" value="ABC_TM1"/>
    <property type="match status" value="1"/>
</dbReference>
<organism evidence="11 12">
    <name type="scientific">Bradyrhizobium aeschynomenes</name>
    <dbReference type="NCBI Taxonomy" id="2734909"/>
    <lineage>
        <taxon>Bacteria</taxon>
        <taxon>Pseudomonadati</taxon>
        <taxon>Pseudomonadota</taxon>
        <taxon>Alphaproteobacteria</taxon>
        <taxon>Hyphomicrobiales</taxon>
        <taxon>Nitrobacteraceae</taxon>
        <taxon>Bradyrhizobium</taxon>
    </lineage>
</organism>
<feature type="transmembrane region" description="Helical" evidence="9">
    <location>
        <begin position="12"/>
        <end position="37"/>
    </location>
</feature>
<dbReference type="CDD" id="cd06261">
    <property type="entry name" value="TM_PBP2"/>
    <property type="match status" value="1"/>
</dbReference>
<evidence type="ECO:0000259" key="10">
    <source>
        <dbReference type="PROSITE" id="PS50928"/>
    </source>
</evidence>
<dbReference type="InterPro" id="IPR035906">
    <property type="entry name" value="MetI-like_sf"/>
</dbReference>
<keyword evidence="3" id="KW-1003">Cell membrane</keyword>
<dbReference type="EMBL" id="JABFDN010000004">
    <property type="protein sequence ID" value="NPU66338.1"/>
    <property type="molecule type" value="Genomic_DNA"/>
</dbReference>
<evidence type="ECO:0000256" key="9">
    <source>
        <dbReference type="RuleBase" id="RU363032"/>
    </source>
</evidence>
<feature type="transmembrane region" description="Helical" evidence="9">
    <location>
        <begin position="247"/>
        <end position="271"/>
    </location>
</feature>
<dbReference type="InterPro" id="IPR050366">
    <property type="entry name" value="BP-dependent_transpt_permease"/>
</dbReference>
<dbReference type="Proteomes" id="UP000886476">
    <property type="component" value="Unassembled WGS sequence"/>
</dbReference>
<keyword evidence="4 9" id="KW-0812">Transmembrane</keyword>
<comment type="caution">
    <text evidence="11">The sequence shown here is derived from an EMBL/GenBank/DDBJ whole genome shotgun (WGS) entry which is preliminary data.</text>
</comment>
<keyword evidence="7 9" id="KW-1133">Transmembrane helix</keyword>
<feature type="transmembrane region" description="Helical" evidence="9">
    <location>
        <begin position="123"/>
        <end position="141"/>
    </location>
</feature>
<evidence type="ECO:0000256" key="4">
    <source>
        <dbReference type="ARBA" id="ARBA00022692"/>
    </source>
</evidence>
<protein>
    <submittedName>
        <fullName evidence="11">ABC transporter permease</fullName>
    </submittedName>
</protein>
<keyword evidence="12" id="KW-1185">Reference proteome</keyword>
<feature type="transmembrane region" description="Helical" evidence="9">
    <location>
        <begin position="206"/>
        <end position="227"/>
    </location>
</feature>
<evidence type="ECO:0000256" key="1">
    <source>
        <dbReference type="ARBA" id="ARBA00004651"/>
    </source>
</evidence>
<name>A0ABX2CDS8_9BRAD</name>
<evidence type="ECO:0000313" key="12">
    <source>
        <dbReference type="Proteomes" id="UP000886476"/>
    </source>
</evidence>
<evidence type="ECO:0000256" key="7">
    <source>
        <dbReference type="ARBA" id="ARBA00022989"/>
    </source>
</evidence>